<dbReference type="EMBL" id="FRDM01000071">
    <property type="protein sequence ID" value="SHN88964.1"/>
    <property type="molecule type" value="Genomic_DNA"/>
</dbReference>
<evidence type="ECO:0000256" key="1">
    <source>
        <dbReference type="SAM" id="MobiDB-lite"/>
    </source>
</evidence>
<proteinExistence type="predicted"/>
<feature type="region of interest" description="Disordered" evidence="1">
    <location>
        <begin position="50"/>
        <end position="71"/>
    </location>
</feature>
<sequence length="119" mass="13206">MELVLPHLTVINRSEPYTYAYKDFPIFEADAPKDLARMDLPEAEKHFANVRERSKTAKATDDDQPSQPPPNVIIRVNVGSSFIPDPGNPSPFVWRDVGTVNCGTLSGMAAIYCAVMARR</sequence>
<accession>A0A1M7V174</accession>
<gene>
    <name evidence="2" type="ORF">SAMN05660350_04956</name>
</gene>
<dbReference type="AlphaFoldDB" id="A0A1M7V174"/>
<evidence type="ECO:0000313" key="3">
    <source>
        <dbReference type="Proteomes" id="UP000184428"/>
    </source>
</evidence>
<feature type="compositionally biased region" description="Basic and acidic residues" evidence="1">
    <location>
        <begin position="50"/>
        <end position="61"/>
    </location>
</feature>
<dbReference type="Proteomes" id="UP000184428">
    <property type="component" value="Unassembled WGS sequence"/>
</dbReference>
<evidence type="ECO:0000313" key="2">
    <source>
        <dbReference type="EMBL" id="SHN88964.1"/>
    </source>
</evidence>
<name>A0A1M7V174_9ACTN</name>
<dbReference type="RefSeq" id="WP_141243200.1">
    <property type="nucleotide sequence ID" value="NZ_FRDM01000071.1"/>
</dbReference>
<reference evidence="2 3" key="1">
    <citation type="submission" date="2016-12" db="EMBL/GenBank/DDBJ databases">
        <authorList>
            <person name="Song W.-J."/>
            <person name="Kurnit D.M."/>
        </authorList>
    </citation>
    <scope>NUCLEOTIDE SEQUENCE [LARGE SCALE GENOMIC DNA]</scope>
    <source>
        <strain evidence="2 3">DSM 43162</strain>
    </source>
</reference>
<organism evidence="2 3">
    <name type="scientific">Geodermatophilus obscurus</name>
    <dbReference type="NCBI Taxonomy" id="1861"/>
    <lineage>
        <taxon>Bacteria</taxon>
        <taxon>Bacillati</taxon>
        <taxon>Actinomycetota</taxon>
        <taxon>Actinomycetes</taxon>
        <taxon>Geodermatophilales</taxon>
        <taxon>Geodermatophilaceae</taxon>
        <taxon>Geodermatophilus</taxon>
    </lineage>
</organism>
<protein>
    <submittedName>
        <fullName evidence="2">Uncharacterized protein</fullName>
    </submittedName>
</protein>